<dbReference type="STRING" id="178901.AmDm5_1103"/>
<reference evidence="2 3" key="1">
    <citation type="submission" date="2016-03" db="EMBL/GenBank/DDBJ databases">
        <title>Draft genome sequence of Acetobacter malorum CECT 7742, a strain isolated from strawberry vinegar.</title>
        <authorList>
            <person name="Sainz F."/>
            <person name="Mas A."/>
            <person name="Torija M.J."/>
        </authorList>
    </citation>
    <scope>NUCLEOTIDE SEQUENCE [LARGE SCALE GENOMIC DNA]</scope>
    <source>
        <strain evidence="2 3">CECT 7742</strain>
    </source>
</reference>
<gene>
    <name evidence="2" type="ORF">Amal_01054</name>
</gene>
<evidence type="ECO:0000313" key="2">
    <source>
        <dbReference type="EMBL" id="OAG77682.1"/>
    </source>
</evidence>
<evidence type="ECO:0000313" key="3">
    <source>
        <dbReference type="Proteomes" id="UP000077349"/>
    </source>
</evidence>
<dbReference type="InterPro" id="IPR021725">
    <property type="entry name" value="Cdd1"/>
</dbReference>
<feature type="region of interest" description="Disordered" evidence="1">
    <location>
        <begin position="88"/>
        <end position="108"/>
    </location>
</feature>
<proteinExistence type="predicted"/>
<accession>A0A177GBT0</accession>
<name>A0A177GBT0_9PROT</name>
<organism evidence="2 3">
    <name type="scientific">Acetobacter malorum</name>
    <dbReference type="NCBI Taxonomy" id="178901"/>
    <lineage>
        <taxon>Bacteria</taxon>
        <taxon>Pseudomonadati</taxon>
        <taxon>Pseudomonadota</taxon>
        <taxon>Alphaproteobacteria</taxon>
        <taxon>Acetobacterales</taxon>
        <taxon>Acetobacteraceae</taxon>
        <taxon>Acetobacter</taxon>
    </lineage>
</organism>
<dbReference type="EMBL" id="LVHD01000011">
    <property type="protein sequence ID" value="OAG77682.1"/>
    <property type="molecule type" value="Genomic_DNA"/>
</dbReference>
<protein>
    <submittedName>
        <fullName evidence="2">Putative Mitomycin resistance protein mcrB</fullName>
    </submittedName>
</protein>
<comment type="caution">
    <text evidence="2">The sequence shown here is derived from an EMBL/GenBank/DDBJ whole genome shotgun (WGS) entry which is preliminary data.</text>
</comment>
<evidence type="ECO:0000256" key="1">
    <source>
        <dbReference type="SAM" id="MobiDB-lite"/>
    </source>
</evidence>
<dbReference type="Pfam" id="PF11731">
    <property type="entry name" value="Cdd1"/>
    <property type="match status" value="1"/>
</dbReference>
<dbReference type="Proteomes" id="UP000077349">
    <property type="component" value="Unassembled WGS sequence"/>
</dbReference>
<dbReference type="Gene3D" id="1.10.150.20">
    <property type="entry name" value="5' to 3' exonuclease, C-terminal subdomain"/>
    <property type="match status" value="1"/>
</dbReference>
<sequence length="108" mass="12237">MPEDTATQKDTRCLADLRNIGKAALADFAVLGIQTVPQLAEQEPDTLYLALCQKTRQRHDPCVHDVFAAAIHQARTGEARDWWRFTPQRKSRQQDGTFPVYDAATPER</sequence>
<dbReference type="AlphaFoldDB" id="A0A177GBT0"/>